<name>A0A2V4E8L2_9GAMM</name>
<dbReference type="RefSeq" id="WP_110433177.1">
    <property type="nucleotide sequence ID" value="NZ_QGLR01000009.1"/>
</dbReference>
<evidence type="ECO:0000313" key="3">
    <source>
        <dbReference type="Proteomes" id="UP000247932"/>
    </source>
</evidence>
<organism evidence="2 3">
    <name type="scientific">Gilliamella apicola</name>
    <dbReference type="NCBI Taxonomy" id="1196095"/>
    <lineage>
        <taxon>Bacteria</taxon>
        <taxon>Pseudomonadati</taxon>
        <taxon>Pseudomonadota</taxon>
        <taxon>Gammaproteobacteria</taxon>
        <taxon>Orbales</taxon>
        <taxon>Orbaceae</taxon>
        <taxon>Gilliamella</taxon>
    </lineage>
</organism>
<gene>
    <name evidence="2" type="ORF">DKK70_06035</name>
</gene>
<dbReference type="AlphaFoldDB" id="A0A2V4E8L2"/>
<comment type="caution">
    <text evidence="2">The sequence shown here is derived from an EMBL/GenBank/DDBJ whole genome shotgun (WGS) entry which is preliminary data.</text>
</comment>
<evidence type="ECO:0000256" key="1">
    <source>
        <dbReference type="SAM" id="Phobius"/>
    </source>
</evidence>
<keyword evidence="1" id="KW-1133">Transmembrane helix</keyword>
<sequence length="489" mass="54025">MHYKIAVCWLSNDLALSCFSNHRPFHYISFFYGNLISLLKLFCHLFYRRMFLALLFILLDLISYHSQALTSVTSNFVHGNAPYLTFNGGRTRAIDTEGLLGITLSNGITFTPLTNPSSASNPIELSTDESFADIAMFIPTDVDSVNLNQLVRSPYNYWGDDDGDGQGNNGVSATGSLSLLIVDKYNQAVARSSRLDICKAPYKLTLSNIPSQLSTIYGVPKTTVYESSTVNYYLSPRMSPTVCFARPNLMNGEGYYAGPISIWEPREGFFVQSTNSLYYNLNFPTTGANGLYFDLKIVGSDSLTWASVTHSGITATMTNPTSTNVRVTLTGPAATDSQWRSNNPGNIPRPSLPQVFELVGRDSNGNQVVKYGFKLNQWFVDRGIVTASMRDQESWCNQIGYRLPKIKDLTNAIGANFTSAFPPSSGNHYQRQIGAGLFTEWGNVNFDNLDEFYWVSDINNNNLFDVSSVTGYVSNNDPNDGSSAACVTP</sequence>
<reference evidence="2 3" key="1">
    <citation type="submission" date="2018-05" db="EMBL/GenBank/DDBJ databases">
        <title>Reference genomes for bee gut microbiota database.</title>
        <authorList>
            <person name="Ellegaard K.M."/>
        </authorList>
    </citation>
    <scope>NUCLEOTIDE SEQUENCE [LARGE SCALE GENOMIC DNA]</scope>
    <source>
        <strain evidence="2 3">ESL0182</strain>
    </source>
</reference>
<proteinExistence type="predicted"/>
<feature type="transmembrane region" description="Helical" evidence="1">
    <location>
        <begin position="25"/>
        <end position="43"/>
    </location>
</feature>
<dbReference type="EMBL" id="QGLR01000009">
    <property type="protein sequence ID" value="PXZ07411.1"/>
    <property type="molecule type" value="Genomic_DNA"/>
</dbReference>
<keyword evidence="3" id="KW-1185">Reference proteome</keyword>
<keyword evidence="1" id="KW-0472">Membrane</keyword>
<protein>
    <submittedName>
        <fullName evidence="2">Uncharacterized protein</fullName>
    </submittedName>
</protein>
<keyword evidence="1" id="KW-0812">Transmembrane</keyword>
<dbReference type="Proteomes" id="UP000247932">
    <property type="component" value="Unassembled WGS sequence"/>
</dbReference>
<accession>A0A2V4E8L2</accession>
<evidence type="ECO:0000313" key="2">
    <source>
        <dbReference type="EMBL" id="PXZ07411.1"/>
    </source>
</evidence>
<dbReference type="OrthoDB" id="7067877at2"/>